<dbReference type="InterPro" id="IPR029787">
    <property type="entry name" value="Nucleotide_cyclase"/>
</dbReference>
<keyword evidence="3" id="KW-1185">Reference proteome</keyword>
<dbReference type="SUPFAM" id="SSF55073">
    <property type="entry name" value="Nucleotide cyclase"/>
    <property type="match status" value="1"/>
</dbReference>
<dbReference type="Gene3D" id="3.30.70.270">
    <property type="match status" value="1"/>
</dbReference>
<feature type="compositionally biased region" description="Low complexity" evidence="1">
    <location>
        <begin position="260"/>
        <end position="275"/>
    </location>
</feature>
<feature type="region of interest" description="Disordered" evidence="1">
    <location>
        <begin position="144"/>
        <end position="231"/>
    </location>
</feature>
<proteinExistence type="predicted"/>
<dbReference type="EMBL" id="JBHSKF010000009">
    <property type="protein sequence ID" value="MFC5289114.1"/>
    <property type="molecule type" value="Genomic_DNA"/>
</dbReference>
<evidence type="ECO:0000313" key="3">
    <source>
        <dbReference type="Proteomes" id="UP001596157"/>
    </source>
</evidence>
<comment type="caution">
    <text evidence="2">The sequence shown here is derived from an EMBL/GenBank/DDBJ whole genome shotgun (WGS) entry which is preliminary data.</text>
</comment>
<gene>
    <name evidence="2" type="ORF">ACFPM7_18855</name>
</gene>
<dbReference type="Proteomes" id="UP001596157">
    <property type="component" value="Unassembled WGS sequence"/>
</dbReference>
<dbReference type="InterPro" id="IPR043128">
    <property type="entry name" value="Rev_trsase/Diguanyl_cyclase"/>
</dbReference>
<organism evidence="2 3">
    <name type="scientific">Actinokineospora guangxiensis</name>
    <dbReference type="NCBI Taxonomy" id="1490288"/>
    <lineage>
        <taxon>Bacteria</taxon>
        <taxon>Bacillati</taxon>
        <taxon>Actinomycetota</taxon>
        <taxon>Actinomycetes</taxon>
        <taxon>Pseudonocardiales</taxon>
        <taxon>Pseudonocardiaceae</taxon>
        <taxon>Actinokineospora</taxon>
    </lineage>
</organism>
<feature type="region of interest" description="Disordered" evidence="1">
    <location>
        <begin position="253"/>
        <end position="388"/>
    </location>
</feature>
<evidence type="ECO:0000256" key="1">
    <source>
        <dbReference type="SAM" id="MobiDB-lite"/>
    </source>
</evidence>
<feature type="compositionally biased region" description="Pro residues" evidence="1">
    <location>
        <begin position="357"/>
        <end position="388"/>
    </location>
</feature>
<name>A0ABW0ESJ8_9PSEU</name>
<sequence>MGRHEVGELPGDGRAADAAFTVILVRVESNGNPAAVDPAEPALPVGDDALITALASRVRHLAPTGTDLVRSDRGEFAVLLPRTPTVIAEQFAGIIRKQATRGTALSDVGGRPMTVRTAVANHPRTGVPRTLDSLLDVARARLRGESPATAPASQTPTPAADRTGPLPGGEPHPSDGRAPLHSGPPHAGSALGETPAGEAVLPSGIGATAPSAGPAPTDSDSTVPDRAAGDRIVPTGAVEYRIVADGTARASAIPAGTVQDSAVPDDSAPDATPDATPDDSAPDAAPDDAASRRGKASTPRAPEPHRPSRRERRATEITPADANEVLSRFGIRAAGGRRRRARDDDLDLYLSVGPAIPAQPPTPDSPPPPDEIPPIPPGPDQPPADPAT</sequence>
<accession>A0ABW0ESJ8</accession>
<reference evidence="3" key="1">
    <citation type="journal article" date="2019" name="Int. J. Syst. Evol. Microbiol.">
        <title>The Global Catalogue of Microorganisms (GCM) 10K type strain sequencing project: providing services to taxonomists for standard genome sequencing and annotation.</title>
        <authorList>
            <consortium name="The Broad Institute Genomics Platform"/>
            <consortium name="The Broad Institute Genome Sequencing Center for Infectious Disease"/>
            <person name="Wu L."/>
            <person name="Ma J."/>
        </authorList>
    </citation>
    <scope>NUCLEOTIDE SEQUENCE [LARGE SCALE GENOMIC DNA]</scope>
    <source>
        <strain evidence="3">CCUG 59778</strain>
    </source>
</reference>
<feature type="compositionally biased region" description="Low complexity" evidence="1">
    <location>
        <begin position="146"/>
        <end position="160"/>
    </location>
</feature>
<protein>
    <recommendedName>
        <fullName evidence="4">GGDEF domain-containing protein</fullName>
    </recommendedName>
</protein>
<feature type="non-terminal residue" evidence="2">
    <location>
        <position position="388"/>
    </location>
</feature>
<evidence type="ECO:0008006" key="4">
    <source>
        <dbReference type="Google" id="ProtNLM"/>
    </source>
</evidence>
<feature type="compositionally biased region" description="Low complexity" evidence="1">
    <location>
        <begin position="202"/>
        <end position="221"/>
    </location>
</feature>
<evidence type="ECO:0000313" key="2">
    <source>
        <dbReference type="EMBL" id="MFC5289114.1"/>
    </source>
</evidence>